<evidence type="ECO:0000256" key="3">
    <source>
        <dbReference type="ARBA" id="ARBA00022475"/>
    </source>
</evidence>
<evidence type="ECO:0000256" key="2">
    <source>
        <dbReference type="ARBA" id="ARBA00007367"/>
    </source>
</evidence>
<dbReference type="GO" id="GO:0006885">
    <property type="term" value="P:regulation of pH"/>
    <property type="evidence" value="ECO:0007669"/>
    <property type="project" value="InterPro"/>
</dbReference>
<dbReference type="OrthoDB" id="616263at2759"/>
<comment type="similarity">
    <text evidence="2">Belongs to the monovalent cation:proton antiporter 1 (CPA1) transporter (TC 2.A.36) family.</text>
</comment>
<organism evidence="5">
    <name type="scientific">Darwinula stevensoni</name>
    <dbReference type="NCBI Taxonomy" id="69355"/>
    <lineage>
        <taxon>Eukaryota</taxon>
        <taxon>Metazoa</taxon>
        <taxon>Ecdysozoa</taxon>
        <taxon>Arthropoda</taxon>
        <taxon>Crustacea</taxon>
        <taxon>Oligostraca</taxon>
        <taxon>Ostracoda</taxon>
        <taxon>Podocopa</taxon>
        <taxon>Podocopida</taxon>
        <taxon>Darwinulocopina</taxon>
        <taxon>Darwinuloidea</taxon>
        <taxon>Darwinulidae</taxon>
        <taxon>Darwinula</taxon>
    </lineage>
</organism>
<keyword evidence="3" id="KW-1003">Cell membrane</keyword>
<dbReference type="Pfam" id="PF17906">
    <property type="entry name" value="HTH_48"/>
    <property type="match status" value="1"/>
</dbReference>
<name>A0A7R9AD55_9CRUS</name>
<dbReference type="GO" id="GO:0005886">
    <property type="term" value="C:plasma membrane"/>
    <property type="evidence" value="ECO:0007669"/>
    <property type="project" value="UniProtKB-SubCell"/>
</dbReference>
<feature type="domain" description="Mos1 transposase HTH" evidence="4">
    <location>
        <begin position="196"/>
        <end position="230"/>
    </location>
</feature>
<dbReference type="GO" id="GO:0015385">
    <property type="term" value="F:sodium:proton antiporter activity"/>
    <property type="evidence" value="ECO:0007669"/>
    <property type="project" value="InterPro"/>
</dbReference>
<sequence>MHETGANKDQTALGLRICLSEYLLHSTAQEEQPHVPTPAVEKSFMAQLWGNFDVNYMKPFLTHSRPTLLDTVPVCCLPLARVLTSTRQLTQEEQPHVPTPAVEKSFMAQLWGNFDVNYMKPFLTHSRPTLLDTVPVCCLPLARVLTSTRQLTQEGCEAANDPDDVEMGGVSLISRKSTINSISQLAAMAPIKRATLRPIVYYEFLQGHSARAAADNICATFKGNVVHYSTPEEENPEVAIVDPSLLVDLDCPSARQVIY</sequence>
<dbReference type="AlphaFoldDB" id="A0A7R9AD55"/>
<dbReference type="PRINTS" id="PR01088">
    <property type="entry name" value="NAHEXCHNGR6"/>
</dbReference>
<keyword evidence="6" id="KW-1185">Reference proteome</keyword>
<evidence type="ECO:0000313" key="5">
    <source>
        <dbReference type="EMBL" id="CAD7251889.1"/>
    </source>
</evidence>
<dbReference type="EMBL" id="CAJPEV010003909">
    <property type="protein sequence ID" value="CAG0900799.1"/>
    <property type="molecule type" value="Genomic_DNA"/>
</dbReference>
<dbReference type="EMBL" id="LR903426">
    <property type="protein sequence ID" value="CAD7251889.1"/>
    <property type="molecule type" value="Genomic_DNA"/>
</dbReference>
<dbReference type="InterPro" id="IPR002090">
    <property type="entry name" value="NHE-6/7/9"/>
</dbReference>
<accession>A0A7R9AD55</accession>
<reference evidence="5" key="1">
    <citation type="submission" date="2020-11" db="EMBL/GenBank/DDBJ databases">
        <authorList>
            <person name="Tran Van P."/>
        </authorList>
    </citation>
    <scope>NUCLEOTIDE SEQUENCE</scope>
</reference>
<proteinExistence type="inferred from homology"/>
<dbReference type="InterPro" id="IPR041426">
    <property type="entry name" value="Mos1_HTH"/>
</dbReference>
<keyword evidence="3" id="KW-0472">Membrane</keyword>
<gene>
    <name evidence="5" type="ORF">DSTB1V02_LOCUS11651</name>
</gene>
<evidence type="ECO:0000313" key="6">
    <source>
        <dbReference type="Proteomes" id="UP000677054"/>
    </source>
</evidence>
<comment type="subcellular location">
    <subcellularLocation>
        <location evidence="1">Cell membrane</location>
        <topology evidence="1">Multi-pass membrane protein</topology>
    </subcellularLocation>
</comment>
<evidence type="ECO:0000256" key="1">
    <source>
        <dbReference type="ARBA" id="ARBA00004651"/>
    </source>
</evidence>
<protein>
    <recommendedName>
        <fullName evidence="4">Mos1 transposase HTH domain-containing protein</fullName>
    </recommendedName>
</protein>
<dbReference type="Proteomes" id="UP000677054">
    <property type="component" value="Unassembled WGS sequence"/>
</dbReference>
<evidence type="ECO:0000259" key="4">
    <source>
        <dbReference type="Pfam" id="PF17906"/>
    </source>
</evidence>